<keyword evidence="8" id="KW-0143">Chaperone</keyword>
<dbReference type="STRING" id="1150469.RSPPHO_01267"/>
<evidence type="ECO:0000256" key="7">
    <source>
        <dbReference type="ARBA" id="ARBA00023136"/>
    </source>
</evidence>
<name>H6SSL4_PARPM</name>
<dbReference type="InterPro" id="IPR000297">
    <property type="entry name" value="PPIase_PpiC"/>
</dbReference>
<dbReference type="InterPro" id="IPR027304">
    <property type="entry name" value="Trigger_fact/SurA_dom_sf"/>
</dbReference>
<keyword evidence="4" id="KW-0997">Cell inner membrane</keyword>
<dbReference type="GO" id="GO:0003755">
    <property type="term" value="F:peptidyl-prolyl cis-trans isomerase activity"/>
    <property type="evidence" value="ECO:0007669"/>
    <property type="project" value="UniProtKB-KW"/>
</dbReference>
<evidence type="ECO:0000256" key="5">
    <source>
        <dbReference type="ARBA" id="ARBA00022692"/>
    </source>
</evidence>
<gene>
    <name evidence="17" type="ORF">RSPPHO_01267</name>
</gene>
<dbReference type="InterPro" id="IPR052029">
    <property type="entry name" value="PpiD_chaperone"/>
</dbReference>
<evidence type="ECO:0000256" key="8">
    <source>
        <dbReference type="ARBA" id="ARBA00023186"/>
    </source>
</evidence>
<evidence type="ECO:0000259" key="16">
    <source>
        <dbReference type="PROSITE" id="PS50198"/>
    </source>
</evidence>
<evidence type="ECO:0000256" key="10">
    <source>
        <dbReference type="ARBA" id="ARBA00031484"/>
    </source>
</evidence>
<dbReference type="Pfam" id="PF13145">
    <property type="entry name" value="Rotamase_2"/>
    <property type="match status" value="1"/>
</dbReference>
<dbReference type="eggNOG" id="COG0760">
    <property type="taxonomic scope" value="Bacteria"/>
</dbReference>
<keyword evidence="3" id="KW-1003">Cell membrane</keyword>
<dbReference type="KEGG" id="rpm:RSPPHO_01267"/>
<feature type="domain" description="PpiC" evidence="16">
    <location>
        <begin position="255"/>
        <end position="369"/>
    </location>
</feature>
<dbReference type="PANTHER" id="PTHR47529">
    <property type="entry name" value="PEPTIDYL-PROLYL CIS-TRANS ISOMERASE D"/>
    <property type="match status" value="1"/>
</dbReference>
<keyword evidence="6" id="KW-1133">Transmembrane helix</keyword>
<dbReference type="PROSITE" id="PS50198">
    <property type="entry name" value="PPIC_PPIASE_2"/>
    <property type="match status" value="1"/>
</dbReference>
<evidence type="ECO:0000256" key="13">
    <source>
        <dbReference type="ARBA" id="ARBA00042775"/>
    </source>
</evidence>
<evidence type="ECO:0000256" key="15">
    <source>
        <dbReference type="SAM" id="MobiDB-lite"/>
    </source>
</evidence>
<evidence type="ECO:0000256" key="11">
    <source>
        <dbReference type="ARBA" id="ARBA00038408"/>
    </source>
</evidence>
<evidence type="ECO:0000256" key="2">
    <source>
        <dbReference type="ARBA" id="ARBA00018370"/>
    </source>
</evidence>
<proteinExistence type="inferred from homology"/>
<feature type="region of interest" description="Disordered" evidence="15">
    <location>
        <begin position="458"/>
        <end position="515"/>
    </location>
</feature>
<keyword evidence="7" id="KW-0472">Membrane</keyword>
<evidence type="ECO:0000313" key="18">
    <source>
        <dbReference type="Proteomes" id="UP000033220"/>
    </source>
</evidence>
<dbReference type="PANTHER" id="PTHR47529:SF1">
    <property type="entry name" value="PERIPLASMIC CHAPERONE PPID"/>
    <property type="match status" value="1"/>
</dbReference>
<reference evidence="17 18" key="1">
    <citation type="submission" date="2012-02" db="EMBL/GenBank/DDBJ databases">
        <title>Shotgun genome sequence of Phaeospirillum photometricum DSM 122.</title>
        <authorList>
            <person name="Duquesne K."/>
            <person name="Sturgis J."/>
        </authorList>
    </citation>
    <scope>NUCLEOTIDE SEQUENCE [LARGE SCALE GENOMIC DNA]</scope>
    <source>
        <strain evidence="18">DSM122</strain>
    </source>
</reference>
<evidence type="ECO:0000256" key="1">
    <source>
        <dbReference type="ARBA" id="ARBA00004382"/>
    </source>
</evidence>
<dbReference type="SUPFAM" id="SSF54534">
    <property type="entry name" value="FKBP-like"/>
    <property type="match status" value="1"/>
</dbReference>
<evidence type="ECO:0000256" key="14">
    <source>
        <dbReference type="PROSITE-ProRule" id="PRU00278"/>
    </source>
</evidence>
<dbReference type="Proteomes" id="UP000033220">
    <property type="component" value="Chromosome DSM 122"/>
</dbReference>
<comment type="similarity">
    <text evidence="11">Belongs to the PpiD chaperone family.</text>
</comment>
<keyword evidence="5" id="KW-0812">Transmembrane</keyword>
<sequence length="515" mass="55505">MGPSSRLLPTERRLATMLDVLRRGSKSWFAKALLGLLVLSFGVWGIADYLVRGGGPEPAIIVGGQSFDADVVRERFTEDLARLRRQGLDLRPEQALAFGLLDRTVRTFVQGAVLDESGQRLHLTVTDETLRGLIASDKQFQDSQGRFDRERLNRLLTANGLTEKRYVELRRREMIREALIGPVLEGAAVPAVGADLLAAHISQRRSGTVVRVPLTAVADPPAEPADPAALEPVYQNALARFTVPETRTVSLLSLTTAAVIKDITVSDEAVQEAYDQRADQFAQPATRALTQGLFPSEEAARAALAEVRAGRSLEDATRAQTGKAAVALPAVTRDGLPAPLGDAVFAQPVGQVGEPVQGPFGWHLFLVSEETPAHTRALTEVKDELRAALAEEQAQDALYGLSTRLEDTLAGGASLEEAAAQVGGVVHTLTLRRDGSDAEGKPQEGLPRAKTFLTTVFGLQKGPSHPSDRGGARLFRRPPRHPDPRHPAPAGRGQDRRADPVAPARAPARRRNPGR</sequence>
<dbReference type="AlphaFoldDB" id="H6SSL4"/>
<evidence type="ECO:0000256" key="9">
    <source>
        <dbReference type="ARBA" id="ARBA00030642"/>
    </source>
</evidence>
<dbReference type="InterPro" id="IPR046357">
    <property type="entry name" value="PPIase_dom_sf"/>
</dbReference>
<dbReference type="PATRIC" id="fig|1150469.3.peg.1428"/>
<organism evidence="17 18">
    <name type="scientific">Pararhodospirillum photometricum DSM 122</name>
    <dbReference type="NCBI Taxonomy" id="1150469"/>
    <lineage>
        <taxon>Bacteria</taxon>
        <taxon>Pseudomonadati</taxon>
        <taxon>Pseudomonadota</taxon>
        <taxon>Alphaproteobacteria</taxon>
        <taxon>Rhodospirillales</taxon>
        <taxon>Rhodospirillaceae</taxon>
        <taxon>Pararhodospirillum</taxon>
    </lineage>
</organism>
<dbReference type="GO" id="GO:0005886">
    <property type="term" value="C:plasma membrane"/>
    <property type="evidence" value="ECO:0007669"/>
    <property type="project" value="UniProtKB-SubCell"/>
</dbReference>
<dbReference type="HOGENOM" id="CLU_023843_2_1_5"/>
<evidence type="ECO:0000256" key="6">
    <source>
        <dbReference type="ARBA" id="ARBA00022989"/>
    </source>
</evidence>
<accession>H6SSL4</accession>
<evidence type="ECO:0000256" key="4">
    <source>
        <dbReference type="ARBA" id="ARBA00022519"/>
    </source>
</evidence>
<evidence type="ECO:0000313" key="17">
    <source>
        <dbReference type="EMBL" id="CCG07893.1"/>
    </source>
</evidence>
<keyword evidence="18" id="KW-1185">Reference proteome</keyword>
<dbReference type="Gene3D" id="3.10.50.40">
    <property type="match status" value="1"/>
</dbReference>
<dbReference type="Pfam" id="PF13624">
    <property type="entry name" value="SurA_N_3"/>
    <property type="match status" value="1"/>
</dbReference>
<keyword evidence="14" id="KW-0697">Rotamase</keyword>
<comment type="subcellular location">
    <subcellularLocation>
        <location evidence="1">Cell inner membrane</location>
        <topology evidence="1">Single-pass type II membrane protein</topology>
        <orientation evidence="1">Periplasmic side</orientation>
    </subcellularLocation>
</comment>
<keyword evidence="14" id="KW-0413">Isomerase</keyword>
<evidence type="ECO:0000256" key="3">
    <source>
        <dbReference type="ARBA" id="ARBA00022475"/>
    </source>
</evidence>
<protein>
    <recommendedName>
        <fullName evidence="2">Parvulin-like PPIase</fullName>
    </recommendedName>
    <alternativeName>
        <fullName evidence="9">Peptidyl-prolyl cis-trans isomerase plp</fullName>
    </alternativeName>
    <alternativeName>
        <fullName evidence="12">Periplasmic chaperone PpiD</fullName>
    </alternativeName>
    <alternativeName>
        <fullName evidence="13">Periplasmic folding chaperone</fullName>
    </alternativeName>
    <alternativeName>
        <fullName evidence="10">Rotamase plp</fullName>
    </alternativeName>
</protein>
<evidence type="ECO:0000256" key="12">
    <source>
        <dbReference type="ARBA" id="ARBA00040743"/>
    </source>
</evidence>
<dbReference type="SUPFAM" id="SSF109998">
    <property type="entry name" value="Triger factor/SurA peptide-binding domain-like"/>
    <property type="match status" value="1"/>
</dbReference>
<dbReference type="EMBL" id="HE663493">
    <property type="protein sequence ID" value="CCG07893.1"/>
    <property type="molecule type" value="Genomic_DNA"/>
</dbReference>